<comment type="caution">
    <text evidence="2">The sequence shown here is derived from an EMBL/GenBank/DDBJ whole genome shotgun (WGS) entry which is preliminary data.</text>
</comment>
<dbReference type="EMBL" id="SOSA01001525">
    <property type="protein sequence ID" value="THC87072.1"/>
    <property type="molecule type" value="Genomic_DNA"/>
</dbReference>
<sequence>MEIVGWIGFTQRERTWTVQWSFARERGGNWRVVKQYWCVVLLDETKICPKGDETTLLSTEENGSLLDQHQGHVSQISRRLNNLFAFSAIGTTGRYVPFYGRANLERISSGLAACET</sequence>
<dbReference type="EMBL" id="QUQM01000008">
    <property type="protein sequence ID" value="KAA8641994.1"/>
    <property type="molecule type" value="Genomic_DNA"/>
</dbReference>
<gene>
    <name evidence="1" type="ORF">ATNIH1004_010933</name>
    <name evidence="2" type="ORF">EYZ11_013482</name>
</gene>
<evidence type="ECO:0000313" key="2">
    <source>
        <dbReference type="EMBL" id="THC87072.1"/>
    </source>
</evidence>
<evidence type="ECO:0000313" key="1">
    <source>
        <dbReference type="EMBL" id="KAA8641994.1"/>
    </source>
</evidence>
<organism evidence="2 3">
    <name type="scientific">Aspergillus tanneri</name>
    <dbReference type="NCBI Taxonomy" id="1220188"/>
    <lineage>
        <taxon>Eukaryota</taxon>
        <taxon>Fungi</taxon>
        <taxon>Dikarya</taxon>
        <taxon>Ascomycota</taxon>
        <taxon>Pezizomycotina</taxon>
        <taxon>Eurotiomycetes</taxon>
        <taxon>Eurotiomycetidae</taxon>
        <taxon>Eurotiales</taxon>
        <taxon>Aspergillaceae</taxon>
        <taxon>Aspergillus</taxon>
        <taxon>Aspergillus subgen. Circumdati</taxon>
    </lineage>
</organism>
<keyword evidence="3" id="KW-1185">Reference proteome</keyword>
<reference evidence="2 3" key="1">
    <citation type="submission" date="2019-03" db="EMBL/GenBank/DDBJ databases">
        <title>The genome sequence of a newly discovered highly antifungal drug resistant Aspergillus species, Aspergillus tanneri NIH 1004.</title>
        <authorList>
            <person name="Mounaud S."/>
            <person name="Singh I."/>
            <person name="Joardar V."/>
            <person name="Pakala S."/>
            <person name="Pakala S."/>
            <person name="Venepally P."/>
            <person name="Hoover J."/>
            <person name="Nierman W."/>
            <person name="Chung J."/>
            <person name="Losada L."/>
        </authorList>
    </citation>
    <scope>NUCLEOTIDE SEQUENCE [LARGE SCALE GENOMIC DNA]</scope>
    <source>
        <strain evidence="2 3">NIH1004</strain>
    </source>
</reference>
<reference evidence="1 4" key="2">
    <citation type="submission" date="2019-08" db="EMBL/GenBank/DDBJ databases">
        <title>The genome sequence of a newly discovered highly antifungal drug resistant Aspergillus species, Aspergillus tanneri NIH 1004.</title>
        <authorList>
            <person name="Mounaud S."/>
            <person name="Singh I."/>
            <person name="Joardar V."/>
            <person name="Pakala S."/>
            <person name="Pakala S."/>
            <person name="Venepally P."/>
            <person name="Chung J.K."/>
            <person name="Losada L."/>
            <person name="Nierman W.C."/>
        </authorList>
    </citation>
    <scope>NUCLEOTIDE SEQUENCE [LARGE SCALE GENOMIC DNA]</scope>
    <source>
        <strain evidence="1 4">NIH1004</strain>
    </source>
</reference>
<dbReference type="Proteomes" id="UP000308092">
    <property type="component" value="Unassembled WGS sequence"/>
</dbReference>
<evidence type="ECO:0000313" key="4">
    <source>
        <dbReference type="Proteomes" id="UP000324241"/>
    </source>
</evidence>
<dbReference type="VEuPathDB" id="FungiDB:EYZ11_013482"/>
<dbReference type="Proteomes" id="UP000324241">
    <property type="component" value="Unassembled WGS sequence"/>
</dbReference>
<dbReference type="OrthoDB" id="4332274at2759"/>
<dbReference type="GeneID" id="54333634"/>
<dbReference type="AlphaFoldDB" id="A0A4S3IY29"/>
<protein>
    <submittedName>
        <fullName evidence="2">Uncharacterized protein</fullName>
    </submittedName>
</protein>
<accession>A0A4S3IY29</accession>
<name>A0A4S3IY29_9EURO</name>
<dbReference type="RefSeq" id="XP_033421356.1">
    <property type="nucleotide sequence ID" value="XM_033575501.1"/>
</dbReference>
<proteinExistence type="predicted"/>
<evidence type="ECO:0000313" key="3">
    <source>
        <dbReference type="Proteomes" id="UP000308092"/>
    </source>
</evidence>